<dbReference type="PROSITE" id="PS51257">
    <property type="entry name" value="PROKAR_LIPOPROTEIN"/>
    <property type="match status" value="1"/>
</dbReference>
<sequence>MYYKKIFYSIILGFIFSCNIFAQYGPPTYGSSNYGKYSKPGTLSVVKTQTMTTYNTPQHGSTNTNYGSQNTNYGPSMYPNYNPYYSRYYPSRGFNSGPYSSYRHGSYPYLPYRGPAMIDPKDRAVAGLGLLASSLIGKKHA</sequence>
<dbReference type="WBParaSite" id="TCONS_00008641.p1">
    <property type="protein sequence ID" value="TCONS_00008641.p1"/>
    <property type="gene ID" value="XLOC_006564"/>
</dbReference>
<accession>A0A0K0DVM7</accession>
<keyword evidence="2" id="KW-1185">Reference proteome</keyword>
<organism evidence="3">
    <name type="scientific">Strongyloides stercoralis</name>
    <name type="common">Threadworm</name>
    <dbReference type="NCBI Taxonomy" id="6248"/>
    <lineage>
        <taxon>Eukaryota</taxon>
        <taxon>Metazoa</taxon>
        <taxon>Ecdysozoa</taxon>
        <taxon>Nematoda</taxon>
        <taxon>Chromadorea</taxon>
        <taxon>Rhabditida</taxon>
        <taxon>Tylenchina</taxon>
        <taxon>Panagrolaimomorpha</taxon>
        <taxon>Strongyloidoidea</taxon>
        <taxon>Strongyloididae</taxon>
        <taxon>Strongyloides</taxon>
    </lineage>
</organism>
<evidence type="ECO:0000313" key="2">
    <source>
        <dbReference type="Proteomes" id="UP000035681"/>
    </source>
</evidence>
<reference evidence="3" key="1">
    <citation type="submission" date="2015-08" db="UniProtKB">
        <authorList>
            <consortium name="WormBaseParasite"/>
        </authorList>
    </citation>
    <scope>IDENTIFICATION</scope>
</reference>
<dbReference type="Proteomes" id="UP000035681">
    <property type="component" value="Unplaced"/>
</dbReference>
<evidence type="ECO:0000313" key="3">
    <source>
        <dbReference type="WBParaSite" id="SSTP_0000129300.1"/>
    </source>
</evidence>
<feature type="signal peptide" evidence="1">
    <location>
        <begin position="1"/>
        <end position="22"/>
    </location>
</feature>
<proteinExistence type="predicted"/>
<name>A0A0K0DVM7_STRER</name>
<dbReference type="AlphaFoldDB" id="A0A0K0DVM7"/>
<feature type="chain" id="PRO_5005327113" evidence="1">
    <location>
        <begin position="23"/>
        <end position="141"/>
    </location>
</feature>
<evidence type="ECO:0000256" key="1">
    <source>
        <dbReference type="SAM" id="SignalP"/>
    </source>
</evidence>
<dbReference type="WBParaSite" id="SSTP_0000129300.1">
    <property type="protein sequence ID" value="SSTP_0000129300.1"/>
    <property type="gene ID" value="SSTP_0000129300"/>
</dbReference>
<keyword evidence="1" id="KW-0732">Signal</keyword>
<protein>
    <submittedName>
        <fullName evidence="3">Secreted protein</fullName>
    </submittedName>
</protein>